<gene>
    <name evidence="1" type="ORF">ElyMa_005759700</name>
</gene>
<dbReference type="AlphaFoldDB" id="A0AAV4FP80"/>
<protein>
    <submittedName>
        <fullName evidence="1">Uncharacterized protein</fullName>
    </submittedName>
</protein>
<proteinExistence type="predicted"/>
<accession>A0AAV4FP80</accession>
<evidence type="ECO:0000313" key="1">
    <source>
        <dbReference type="EMBL" id="GFR74655.1"/>
    </source>
</evidence>
<reference evidence="1 2" key="1">
    <citation type="journal article" date="2021" name="Elife">
        <title>Chloroplast acquisition without the gene transfer in kleptoplastic sea slugs, Plakobranchus ocellatus.</title>
        <authorList>
            <person name="Maeda T."/>
            <person name="Takahashi S."/>
            <person name="Yoshida T."/>
            <person name="Shimamura S."/>
            <person name="Takaki Y."/>
            <person name="Nagai Y."/>
            <person name="Toyoda A."/>
            <person name="Suzuki Y."/>
            <person name="Arimoto A."/>
            <person name="Ishii H."/>
            <person name="Satoh N."/>
            <person name="Nishiyama T."/>
            <person name="Hasebe M."/>
            <person name="Maruyama T."/>
            <person name="Minagawa J."/>
            <person name="Obokata J."/>
            <person name="Shigenobu S."/>
        </authorList>
    </citation>
    <scope>NUCLEOTIDE SEQUENCE [LARGE SCALE GENOMIC DNA]</scope>
</reference>
<keyword evidence="2" id="KW-1185">Reference proteome</keyword>
<evidence type="ECO:0000313" key="2">
    <source>
        <dbReference type="Proteomes" id="UP000762676"/>
    </source>
</evidence>
<sequence>MRGSSMSITACDTAWRGDGRHQDHKAIARNTKTLPKQSLKPDQLRLVPTTTARSTAVQCGRGKSASGTTFELKVKLPTRKPQLEFGTYLVNRLADPKSYYQPQSRSKNSGLDSLQGTSVYIRQSFRAKLRVAVVAGVRGRAHLAISKRERGYNS</sequence>
<name>A0AAV4FP80_9GAST</name>
<organism evidence="1 2">
    <name type="scientific">Elysia marginata</name>
    <dbReference type="NCBI Taxonomy" id="1093978"/>
    <lineage>
        <taxon>Eukaryota</taxon>
        <taxon>Metazoa</taxon>
        <taxon>Spiralia</taxon>
        <taxon>Lophotrochozoa</taxon>
        <taxon>Mollusca</taxon>
        <taxon>Gastropoda</taxon>
        <taxon>Heterobranchia</taxon>
        <taxon>Euthyneura</taxon>
        <taxon>Panpulmonata</taxon>
        <taxon>Sacoglossa</taxon>
        <taxon>Placobranchoidea</taxon>
        <taxon>Plakobranchidae</taxon>
        <taxon>Elysia</taxon>
    </lineage>
</organism>
<dbReference type="EMBL" id="BMAT01011533">
    <property type="protein sequence ID" value="GFR74655.1"/>
    <property type="molecule type" value="Genomic_DNA"/>
</dbReference>
<comment type="caution">
    <text evidence="1">The sequence shown here is derived from an EMBL/GenBank/DDBJ whole genome shotgun (WGS) entry which is preliminary data.</text>
</comment>
<dbReference type="Proteomes" id="UP000762676">
    <property type="component" value="Unassembled WGS sequence"/>
</dbReference>